<feature type="chain" id="PRO_5045676624" description="DUF5683 domain-containing protein" evidence="3">
    <location>
        <begin position="34"/>
        <end position="249"/>
    </location>
</feature>
<name>A0ABP8IV28_9BACT</name>
<dbReference type="EMBL" id="BAABHA010000002">
    <property type="protein sequence ID" value="GAA4374928.1"/>
    <property type="molecule type" value="Genomic_DNA"/>
</dbReference>
<dbReference type="Pfam" id="PF18935">
    <property type="entry name" value="DUF5683"/>
    <property type="match status" value="1"/>
</dbReference>
<feature type="domain" description="DUF5683" evidence="4">
    <location>
        <begin position="67"/>
        <end position="238"/>
    </location>
</feature>
<reference evidence="6" key="1">
    <citation type="journal article" date="2019" name="Int. J. Syst. Evol. Microbiol.">
        <title>The Global Catalogue of Microorganisms (GCM) 10K type strain sequencing project: providing services to taxonomists for standard genome sequencing and annotation.</title>
        <authorList>
            <consortium name="The Broad Institute Genomics Platform"/>
            <consortium name="The Broad Institute Genome Sequencing Center for Infectious Disease"/>
            <person name="Wu L."/>
            <person name="Ma J."/>
        </authorList>
    </citation>
    <scope>NUCLEOTIDE SEQUENCE [LARGE SCALE GENOMIC DNA]</scope>
    <source>
        <strain evidence="6">JCM 17924</strain>
    </source>
</reference>
<dbReference type="RefSeq" id="WP_345221451.1">
    <property type="nucleotide sequence ID" value="NZ_BAABHA010000002.1"/>
</dbReference>
<proteinExistence type="predicted"/>
<keyword evidence="2" id="KW-0472">Membrane</keyword>
<evidence type="ECO:0000313" key="6">
    <source>
        <dbReference type="Proteomes" id="UP001500454"/>
    </source>
</evidence>
<evidence type="ECO:0000313" key="5">
    <source>
        <dbReference type="EMBL" id="GAA4374928.1"/>
    </source>
</evidence>
<feature type="transmembrane region" description="Helical" evidence="2">
    <location>
        <begin position="181"/>
        <end position="199"/>
    </location>
</feature>
<feature type="signal peptide" evidence="3">
    <location>
        <begin position="1"/>
        <end position="33"/>
    </location>
</feature>
<feature type="transmembrane region" description="Helical" evidence="2">
    <location>
        <begin position="219"/>
        <end position="239"/>
    </location>
</feature>
<feature type="region of interest" description="Disordered" evidence="1">
    <location>
        <begin position="151"/>
        <end position="170"/>
    </location>
</feature>
<evidence type="ECO:0000256" key="2">
    <source>
        <dbReference type="SAM" id="Phobius"/>
    </source>
</evidence>
<dbReference type="Proteomes" id="UP001500454">
    <property type="component" value="Unassembled WGS sequence"/>
</dbReference>
<evidence type="ECO:0000259" key="4">
    <source>
        <dbReference type="Pfam" id="PF18935"/>
    </source>
</evidence>
<accession>A0ABP8IV28</accession>
<keyword evidence="2" id="KW-0812">Transmembrane</keyword>
<protein>
    <recommendedName>
        <fullName evidence="4">DUF5683 domain-containing protein</fullName>
    </recommendedName>
</protein>
<evidence type="ECO:0000256" key="1">
    <source>
        <dbReference type="SAM" id="MobiDB-lite"/>
    </source>
</evidence>
<keyword evidence="2" id="KW-1133">Transmembrane helix</keyword>
<sequence length="249" mass="27383">MSNVRFVSLALHRAAPLLVAVGLLLFPAGALQAQTVTAGPDSVQVAAAAAAKTDSLRRTERLFGFRMTRPAKSATLSLLLPGAGQIYNRKYWKLPLVYGALGATIYGELFYLDLYKEFRAGYLIRLDRQQAEKRIPVDQAAVASFIDRGERSGNPALYPQTPEGDRRQQTQFSRYRNRRDVFVAYVAVAYGMQVVDALVDGHLHDFDVGDNLSLRYSPQLMLPGMGAPPTLGMAFTLTLHSPAAPALRR</sequence>
<evidence type="ECO:0000256" key="3">
    <source>
        <dbReference type="SAM" id="SignalP"/>
    </source>
</evidence>
<comment type="caution">
    <text evidence="5">The sequence shown here is derived from an EMBL/GenBank/DDBJ whole genome shotgun (WGS) entry which is preliminary data.</text>
</comment>
<keyword evidence="6" id="KW-1185">Reference proteome</keyword>
<feature type="transmembrane region" description="Helical" evidence="2">
    <location>
        <begin position="96"/>
        <end position="115"/>
    </location>
</feature>
<keyword evidence="3" id="KW-0732">Signal</keyword>
<gene>
    <name evidence="5" type="ORF">GCM10023186_07020</name>
</gene>
<organism evidence="5 6">
    <name type="scientific">Hymenobacter koreensis</name>
    <dbReference type="NCBI Taxonomy" id="1084523"/>
    <lineage>
        <taxon>Bacteria</taxon>
        <taxon>Pseudomonadati</taxon>
        <taxon>Bacteroidota</taxon>
        <taxon>Cytophagia</taxon>
        <taxon>Cytophagales</taxon>
        <taxon>Hymenobacteraceae</taxon>
        <taxon>Hymenobacter</taxon>
    </lineage>
</organism>
<dbReference type="InterPro" id="IPR043738">
    <property type="entry name" value="DUF5683"/>
</dbReference>